<dbReference type="AlphaFoldDB" id="A0A0F9MQ26"/>
<gene>
    <name evidence="1" type="ORF">LCGC14_1355390</name>
</gene>
<comment type="caution">
    <text evidence="1">The sequence shown here is derived from an EMBL/GenBank/DDBJ whole genome shotgun (WGS) entry which is preliminary data.</text>
</comment>
<proteinExistence type="predicted"/>
<protein>
    <submittedName>
        <fullName evidence="1">Uncharacterized protein</fullName>
    </submittedName>
</protein>
<evidence type="ECO:0000313" key="1">
    <source>
        <dbReference type="EMBL" id="KKM78895.1"/>
    </source>
</evidence>
<sequence length="126" mass="13742">MKTVSFHGVCSARASKVLVSKPITTAYTISEIHATFALGCVNKLRLEFLISSDNDAPSSGKPLGQSVLADYGQVAYVIGDNTKKVMAHNVESDSGGTWLKVYAVNDDFYDHDIDVQIMINEVERSE</sequence>
<name>A0A0F9MQ26_9ZZZZ</name>
<reference evidence="1" key="1">
    <citation type="journal article" date="2015" name="Nature">
        <title>Complex archaea that bridge the gap between prokaryotes and eukaryotes.</title>
        <authorList>
            <person name="Spang A."/>
            <person name="Saw J.H."/>
            <person name="Jorgensen S.L."/>
            <person name="Zaremba-Niedzwiedzka K."/>
            <person name="Martijn J."/>
            <person name="Lind A.E."/>
            <person name="van Eijk R."/>
            <person name="Schleper C."/>
            <person name="Guy L."/>
            <person name="Ettema T.J."/>
        </authorList>
    </citation>
    <scope>NUCLEOTIDE SEQUENCE</scope>
</reference>
<organism evidence="1">
    <name type="scientific">marine sediment metagenome</name>
    <dbReference type="NCBI Taxonomy" id="412755"/>
    <lineage>
        <taxon>unclassified sequences</taxon>
        <taxon>metagenomes</taxon>
        <taxon>ecological metagenomes</taxon>
    </lineage>
</organism>
<accession>A0A0F9MQ26</accession>
<dbReference type="EMBL" id="LAZR01008417">
    <property type="protein sequence ID" value="KKM78895.1"/>
    <property type="molecule type" value="Genomic_DNA"/>
</dbReference>